<sequence length="113" mass="12276">MELARRHGGFESDSDQISGIDHTEQIPLEVAGGDGATSWSRGSLGSLGSTLLLLRIIIGHWRNVVISGYGQGMHWVLRLRLGRQFLSWLEDGPGPLDGLLIPSALLSLCILLF</sequence>
<evidence type="ECO:0000256" key="1">
    <source>
        <dbReference type="SAM" id="MobiDB-lite"/>
    </source>
</evidence>
<protein>
    <submittedName>
        <fullName evidence="2">Uncharacterized protein</fullName>
    </submittedName>
</protein>
<dbReference type="AlphaFoldDB" id="A0AAW0J9Q8"/>
<feature type="region of interest" description="Disordered" evidence="1">
    <location>
        <begin position="1"/>
        <end position="20"/>
    </location>
</feature>
<feature type="compositionally biased region" description="Basic and acidic residues" evidence="1">
    <location>
        <begin position="1"/>
        <end position="10"/>
    </location>
</feature>
<accession>A0AAW0J9Q8</accession>
<dbReference type="EMBL" id="PKMF04000632">
    <property type="protein sequence ID" value="KAK7823485.1"/>
    <property type="molecule type" value="Genomic_DNA"/>
</dbReference>
<name>A0AAW0J9Q8_QUESU</name>
<dbReference type="Proteomes" id="UP000237347">
    <property type="component" value="Unassembled WGS sequence"/>
</dbReference>
<keyword evidence="3" id="KW-1185">Reference proteome</keyword>
<evidence type="ECO:0000313" key="2">
    <source>
        <dbReference type="EMBL" id="KAK7823485.1"/>
    </source>
</evidence>
<evidence type="ECO:0000313" key="3">
    <source>
        <dbReference type="Proteomes" id="UP000237347"/>
    </source>
</evidence>
<proteinExistence type="predicted"/>
<gene>
    <name evidence="2" type="ORF">CFP56_035427</name>
</gene>
<organism evidence="2 3">
    <name type="scientific">Quercus suber</name>
    <name type="common">Cork oak</name>
    <dbReference type="NCBI Taxonomy" id="58331"/>
    <lineage>
        <taxon>Eukaryota</taxon>
        <taxon>Viridiplantae</taxon>
        <taxon>Streptophyta</taxon>
        <taxon>Embryophyta</taxon>
        <taxon>Tracheophyta</taxon>
        <taxon>Spermatophyta</taxon>
        <taxon>Magnoliopsida</taxon>
        <taxon>eudicotyledons</taxon>
        <taxon>Gunneridae</taxon>
        <taxon>Pentapetalae</taxon>
        <taxon>rosids</taxon>
        <taxon>fabids</taxon>
        <taxon>Fagales</taxon>
        <taxon>Fagaceae</taxon>
        <taxon>Quercus</taxon>
    </lineage>
</organism>
<comment type="caution">
    <text evidence="2">The sequence shown here is derived from an EMBL/GenBank/DDBJ whole genome shotgun (WGS) entry which is preliminary data.</text>
</comment>
<reference evidence="2 3" key="1">
    <citation type="journal article" date="2018" name="Sci. Data">
        <title>The draft genome sequence of cork oak.</title>
        <authorList>
            <person name="Ramos A.M."/>
            <person name="Usie A."/>
            <person name="Barbosa P."/>
            <person name="Barros P.M."/>
            <person name="Capote T."/>
            <person name="Chaves I."/>
            <person name="Simoes F."/>
            <person name="Abreu I."/>
            <person name="Carrasquinho I."/>
            <person name="Faro C."/>
            <person name="Guimaraes J.B."/>
            <person name="Mendonca D."/>
            <person name="Nobrega F."/>
            <person name="Rodrigues L."/>
            <person name="Saibo N.J.M."/>
            <person name="Varela M.C."/>
            <person name="Egas C."/>
            <person name="Matos J."/>
            <person name="Miguel C.M."/>
            <person name="Oliveira M.M."/>
            <person name="Ricardo C.P."/>
            <person name="Goncalves S."/>
        </authorList>
    </citation>
    <scope>NUCLEOTIDE SEQUENCE [LARGE SCALE GENOMIC DNA]</scope>
    <source>
        <strain evidence="3">cv. HL8</strain>
    </source>
</reference>